<dbReference type="STRING" id="93625.A0A409X9B8"/>
<evidence type="ECO:0000313" key="2">
    <source>
        <dbReference type="Proteomes" id="UP000283269"/>
    </source>
</evidence>
<proteinExistence type="predicted"/>
<dbReference type="OrthoDB" id="73076at2759"/>
<keyword evidence="2" id="KW-1185">Reference proteome</keyword>
<organism evidence="1 2">
    <name type="scientific">Psilocybe cyanescens</name>
    <dbReference type="NCBI Taxonomy" id="93625"/>
    <lineage>
        <taxon>Eukaryota</taxon>
        <taxon>Fungi</taxon>
        <taxon>Dikarya</taxon>
        <taxon>Basidiomycota</taxon>
        <taxon>Agaricomycotina</taxon>
        <taxon>Agaricomycetes</taxon>
        <taxon>Agaricomycetidae</taxon>
        <taxon>Agaricales</taxon>
        <taxon>Agaricineae</taxon>
        <taxon>Strophariaceae</taxon>
        <taxon>Psilocybe</taxon>
    </lineage>
</organism>
<comment type="caution">
    <text evidence="1">The sequence shown here is derived from an EMBL/GenBank/DDBJ whole genome shotgun (WGS) entry which is preliminary data.</text>
</comment>
<reference evidence="1 2" key="1">
    <citation type="journal article" date="2018" name="Evol. Lett.">
        <title>Horizontal gene cluster transfer increased hallucinogenic mushroom diversity.</title>
        <authorList>
            <person name="Reynolds H.T."/>
            <person name="Vijayakumar V."/>
            <person name="Gluck-Thaler E."/>
            <person name="Korotkin H.B."/>
            <person name="Matheny P.B."/>
            <person name="Slot J.C."/>
        </authorList>
    </citation>
    <scope>NUCLEOTIDE SEQUENCE [LARGE SCALE GENOMIC DNA]</scope>
    <source>
        <strain evidence="1 2">2631</strain>
    </source>
</reference>
<evidence type="ECO:0000313" key="1">
    <source>
        <dbReference type="EMBL" id="PPQ87311.1"/>
    </source>
</evidence>
<dbReference type="AlphaFoldDB" id="A0A409X9B8"/>
<protein>
    <submittedName>
        <fullName evidence="1">Uncharacterized protein</fullName>
    </submittedName>
</protein>
<sequence>MASKPGPKLKTPSLFAMGFMKRSSKKAVNNAADISADVEQQTKPQAEVPCPGLTEADNPNVVQYLKRTGALGGGGRSLPIIAKDLFNRLFSKLAIKKNRQKVVDIQIHEWKWRNDHANLLVFSTSCQADQSAISKRPKPCSDCHIVLQSKAFKNAICRPIPSDKNIIFVNRRFRNPLLGQIFARTVGVREIIEDEGALSGKYNNQVFNGLLEAMVTKYEKEEHGVHMQNFYYAPAWEEMCHIT</sequence>
<name>A0A409X9B8_PSICY</name>
<dbReference type="EMBL" id="NHYD01002307">
    <property type="protein sequence ID" value="PPQ87311.1"/>
    <property type="molecule type" value="Genomic_DNA"/>
</dbReference>
<dbReference type="InParanoid" id="A0A409X9B8"/>
<gene>
    <name evidence="1" type="ORF">CVT25_002061</name>
</gene>
<accession>A0A409X9B8</accession>
<dbReference type="Proteomes" id="UP000283269">
    <property type="component" value="Unassembled WGS sequence"/>
</dbReference>